<reference evidence="2" key="1">
    <citation type="submission" date="2013-05" db="EMBL/GenBank/DDBJ databases">
        <authorList>
            <person name="Harkins D.M."/>
            <person name="Durkin A.S."/>
            <person name="Brinkac L.M."/>
            <person name="Haft D.H."/>
            <person name="Selengut J.D."/>
            <person name="Sanka R."/>
            <person name="DePew J."/>
            <person name="Purushe J."/>
            <person name="Hartskeerl R.A."/>
            <person name="Ahmed A."/>
            <person name="van der Linden H."/>
            <person name="Goris M.G.A."/>
            <person name="Vinetz J.M."/>
            <person name="Sutton G.G."/>
            <person name="Nierman W.C."/>
            <person name="Fouts D.E."/>
        </authorList>
    </citation>
    <scope>NUCLEOTIDE SEQUENCE [LARGE SCALE GENOMIC DNA]</scope>
    <source>
        <strain evidence="2">L 60</strain>
    </source>
</reference>
<dbReference type="Proteomes" id="UP000018747">
    <property type="component" value="Unassembled WGS sequence"/>
</dbReference>
<dbReference type="PROSITE" id="PS50206">
    <property type="entry name" value="RHODANESE_3"/>
    <property type="match status" value="1"/>
</dbReference>
<dbReference type="CDD" id="cd00158">
    <property type="entry name" value="RHOD"/>
    <property type="match status" value="1"/>
</dbReference>
<evidence type="ECO:0000313" key="2">
    <source>
        <dbReference type="EMBL" id="EQA60725.1"/>
    </source>
</evidence>
<proteinExistence type="predicted"/>
<dbReference type="Gene3D" id="3.40.250.10">
    <property type="entry name" value="Rhodanese-like domain"/>
    <property type="match status" value="1"/>
</dbReference>
<feature type="domain" description="Rhodanese" evidence="1">
    <location>
        <begin position="63"/>
        <end position="94"/>
    </location>
</feature>
<dbReference type="EMBL" id="AHMT02000053">
    <property type="protein sequence ID" value="EQA60725.1"/>
    <property type="molecule type" value="Genomic_DNA"/>
</dbReference>
<dbReference type="Pfam" id="PF00581">
    <property type="entry name" value="Rhodanese"/>
    <property type="match status" value="1"/>
</dbReference>
<dbReference type="InterPro" id="IPR036873">
    <property type="entry name" value="Rhodanese-like_dom_sf"/>
</dbReference>
<dbReference type="SUPFAM" id="SSF52821">
    <property type="entry name" value="Rhodanese/Cell cycle control phosphatase"/>
    <property type="match status" value="1"/>
</dbReference>
<comment type="caution">
    <text evidence="2">The sequence shown here is derived from an EMBL/GenBank/DDBJ whole genome shotgun (WGS) entry which is preliminary data.</text>
</comment>
<sequence length="98" mass="11348">MRILFILLLSVCLSGIVIAEEKTENKIFNRLIDYKGFQNAVNSFSNERETKRLTEEDFLKMIENEDVILLDARSESRYKLRHIKSALSRSLASLAVKL</sequence>
<name>V6HSZ6_9LEPT</name>
<dbReference type="InterPro" id="IPR001763">
    <property type="entry name" value="Rhodanese-like_dom"/>
</dbReference>
<keyword evidence="3" id="KW-1185">Reference proteome</keyword>
<dbReference type="AlphaFoldDB" id="V6HSZ6"/>
<gene>
    <name evidence="2" type="ORF">LEP1GSC062_1636</name>
</gene>
<evidence type="ECO:0000259" key="1">
    <source>
        <dbReference type="PROSITE" id="PS50206"/>
    </source>
</evidence>
<accession>V6HSZ6</accession>
<evidence type="ECO:0000313" key="3">
    <source>
        <dbReference type="Proteomes" id="UP000018747"/>
    </source>
</evidence>
<protein>
    <submittedName>
        <fullName evidence="2">Rhodanese-like protein</fullName>
    </submittedName>
</protein>
<organism evidence="2 3">
    <name type="scientific">Leptospira alexanderi serovar Manhao 3 str. L 60</name>
    <dbReference type="NCBI Taxonomy" id="1049759"/>
    <lineage>
        <taxon>Bacteria</taxon>
        <taxon>Pseudomonadati</taxon>
        <taxon>Spirochaetota</taxon>
        <taxon>Spirochaetia</taxon>
        <taxon>Leptospirales</taxon>
        <taxon>Leptospiraceae</taxon>
        <taxon>Leptospira</taxon>
    </lineage>
</organism>